<protein>
    <submittedName>
        <fullName evidence="2">Predicted protein</fullName>
    </submittedName>
</protein>
<keyword evidence="3" id="KW-1185">Reference proteome</keyword>
<evidence type="ECO:0000313" key="2">
    <source>
        <dbReference type="EMBL" id="EDR15895.1"/>
    </source>
</evidence>
<dbReference type="AlphaFoldDB" id="B0CNA2"/>
<reference evidence="2 3" key="1">
    <citation type="journal article" date="2008" name="Nature">
        <title>The genome of Laccaria bicolor provides insights into mycorrhizal symbiosis.</title>
        <authorList>
            <person name="Martin F."/>
            <person name="Aerts A."/>
            <person name="Ahren D."/>
            <person name="Brun A."/>
            <person name="Danchin E.G.J."/>
            <person name="Duchaussoy F."/>
            <person name="Gibon J."/>
            <person name="Kohler A."/>
            <person name="Lindquist E."/>
            <person name="Pereda V."/>
            <person name="Salamov A."/>
            <person name="Shapiro H.J."/>
            <person name="Wuyts J."/>
            <person name="Blaudez D."/>
            <person name="Buee M."/>
            <person name="Brokstein P."/>
            <person name="Canbaeck B."/>
            <person name="Cohen D."/>
            <person name="Courty P.E."/>
            <person name="Coutinho P.M."/>
            <person name="Delaruelle C."/>
            <person name="Detter J.C."/>
            <person name="Deveau A."/>
            <person name="DiFazio S."/>
            <person name="Duplessis S."/>
            <person name="Fraissinet-Tachet L."/>
            <person name="Lucic E."/>
            <person name="Frey-Klett P."/>
            <person name="Fourrey C."/>
            <person name="Feussner I."/>
            <person name="Gay G."/>
            <person name="Grimwood J."/>
            <person name="Hoegger P.J."/>
            <person name="Jain P."/>
            <person name="Kilaru S."/>
            <person name="Labbe J."/>
            <person name="Lin Y.C."/>
            <person name="Legue V."/>
            <person name="Le Tacon F."/>
            <person name="Marmeisse R."/>
            <person name="Melayah D."/>
            <person name="Montanini B."/>
            <person name="Muratet M."/>
            <person name="Nehls U."/>
            <person name="Niculita-Hirzel H."/>
            <person name="Oudot-Le Secq M.P."/>
            <person name="Peter M."/>
            <person name="Quesneville H."/>
            <person name="Rajashekar B."/>
            <person name="Reich M."/>
            <person name="Rouhier N."/>
            <person name="Schmutz J."/>
            <person name="Yin T."/>
            <person name="Chalot M."/>
            <person name="Henrissat B."/>
            <person name="Kuees U."/>
            <person name="Lucas S."/>
            <person name="Van de Peer Y."/>
            <person name="Podila G.K."/>
            <person name="Polle A."/>
            <person name="Pukkila P.J."/>
            <person name="Richardson P.M."/>
            <person name="Rouze P."/>
            <person name="Sanders I.R."/>
            <person name="Stajich J.E."/>
            <person name="Tunlid A."/>
            <person name="Tuskan G."/>
            <person name="Grigoriev I.V."/>
        </authorList>
    </citation>
    <scope>NUCLEOTIDE SEQUENCE [LARGE SCALE GENOMIC DNA]</scope>
    <source>
        <strain evidence="3">S238N-H82 / ATCC MYA-4686</strain>
    </source>
</reference>
<sequence>MLVSASSCYTHRPTISVLVHANDSSLAGTRRHQTHLSTHPRAYIRSARGPSSPYPSGYISVTLTPAPLPVSTPATLTITPAPATRLSTCG</sequence>
<evidence type="ECO:0000256" key="1">
    <source>
        <dbReference type="SAM" id="MobiDB-lite"/>
    </source>
</evidence>
<dbReference type="GeneID" id="6069619"/>
<proteinExistence type="predicted"/>
<dbReference type="KEGG" id="lbc:LACBIDRAFT_301327"/>
<name>B0CNA2_LACBS</name>
<accession>B0CNA2</accession>
<dbReference type="Proteomes" id="UP000001194">
    <property type="component" value="Unassembled WGS sequence"/>
</dbReference>
<gene>
    <name evidence="2" type="ORF">LACBIDRAFT_301327</name>
</gene>
<organism evidence="3">
    <name type="scientific">Laccaria bicolor (strain S238N-H82 / ATCC MYA-4686)</name>
    <name type="common">Bicoloured deceiver</name>
    <name type="synonym">Laccaria laccata var. bicolor</name>
    <dbReference type="NCBI Taxonomy" id="486041"/>
    <lineage>
        <taxon>Eukaryota</taxon>
        <taxon>Fungi</taxon>
        <taxon>Dikarya</taxon>
        <taxon>Basidiomycota</taxon>
        <taxon>Agaricomycotina</taxon>
        <taxon>Agaricomycetes</taxon>
        <taxon>Agaricomycetidae</taxon>
        <taxon>Agaricales</taxon>
        <taxon>Agaricineae</taxon>
        <taxon>Hydnangiaceae</taxon>
        <taxon>Laccaria</taxon>
    </lineage>
</organism>
<feature type="region of interest" description="Disordered" evidence="1">
    <location>
        <begin position="26"/>
        <end position="51"/>
    </location>
</feature>
<dbReference type="HOGENOM" id="CLU_2441226_0_0_1"/>
<dbReference type="RefSeq" id="XP_001874103.1">
    <property type="nucleotide sequence ID" value="XM_001874068.1"/>
</dbReference>
<evidence type="ECO:0000313" key="3">
    <source>
        <dbReference type="Proteomes" id="UP000001194"/>
    </source>
</evidence>
<dbReference type="InParanoid" id="B0CNA2"/>
<dbReference type="EMBL" id="DS547091">
    <property type="protein sequence ID" value="EDR15895.1"/>
    <property type="molecule type" value="Genomic_DNA"/>
</dbReference>